<proteinExistence type="predicted"/>
<comment type="caution">
    <text evidence="1">The sequence shown here is derived from an EMBL/GenBank/DDBJ whole genome shotgun (WGS) entry which is preliminary data.</text>
</comment>
<organism evidence="1">
    <name type="scientific">Sesamum latifolium</name>
    <dbReference type="NCBI Taxonomy" id="2727402"/>
    <lineage>
        <taxon>Eukaryota</taxon>
        <taxon>Viridiplantae</taxon>
        <taxon>Streptophyta</taxon>
        <taxon>Embryophyta</taxon>
        <taxon>Tracheophyta</taxon>
        <taxon>Spermatophyta</taxon>
        <taxon>Magnoliopsida</taxon>
        <taxon>eudicotyledons</taxon>
        <taxon>Gunneridae</taxon>
        <taxon>Pentapetalae</taxon>
        <taxon>asterids</taxon>
        <taxon>lamiids</taxon>
        <taxon>Lamiales</taxon>
        <taxon>Pedaliaceae</taxon>
        <taxon>Sesamum</taxon>
    </lineage>
</organism>
<name>A0AAW2WF19_9LAMI</name>
<sequence>MKIEWREVAGSQIARSRVRQVAGCWLAGRELARSLATGSLVMNPPDRWLLARRSRARQIAGYWLLASRSRARQVG</sequence>
<evidence type="ECO:0000313" key="1">
    <source>
        <dbReference type="EMBL" id="KAL0439381.1"/>
    </source>
</evidence>
<gene>
    <name evidence="1" type="ORF">Slati_2421100</name>
</gene>
<reference evidence="1" key="2">
    <citation type="journal article" date="2024" name="Plant">
        <title>Genomic evolution and insights into agronomic trait innovations of Sesamum species.</title>
        <authorList>
            <person name="Miao H."/>
            <person name="Wang L."/>
            <person name="Qu L."/>
            <person name="Liu H."/>
            <person name="Sun Y."/>
            <person name="Le M."/>
            <person name="Wang Q."/>
            <person name="Wei S."/>
            <person name="Zheng Y."/>
            <person name="Lin W."/>
            <person name="Duan Y."/>
            <person name="Cao H."/>
            <person name="Xiong S."/>
            <person name="Wang X."/>
            <person name="Wei L."/>
            <person name="Li C."/>
            <person name="Ma Q."/>
            <person name="Ju M."/>
            <person name="Zhao R."/>
            <person name="Li G."/>
            <person name="Mu C."/>
            <person name="Tian Q."/>
            <person name="Mei H."/>
            <person name="Zhang T."/>
            <person name="Gao T."/>
            <person name="Zhang H."/>
        </authorList>
    </citation>
    <scope>NUCLEOTIDE SEQUENCE</scope>
    <source>
        <strain evidence="1">KEN1</strain>
    </source>
</reference>
<dbReference type="EMBL" id="JACGWN010000008">
    <property type="protein sequence ID" value="KAL0439381.1"/>
    <property type="molecule type" value="Genomic_DNA"/>
</dbReference>
<protein>
    <submittedName>
        <fullName evidence="1">Uncharacterized protein</fullName>
    </submittedName>
</protein>
<dbReference type="AlphaFoldDB" id="A0AAW2WF19"/>
<accession>A0AAW2WF19</accession>
<reference evidence="1" key="1">
    <citation type="submission" date="2020-06" db="EMBL/GenBank/DDBJ databases">
        <authorList>
            <person name="Li T."/>
            <person name="Hu X."/>
            <person name="Zhang T."/>
            <person name="Song X."/>
            <person name="Zhang H."/>
            <person name="Dai N."/>
            <person name="Sheng W."/>
            <person name="Hou X."/>
            <person name="Wei L."/>
        </authorList>
    </citation>
    <scope>NUCLEOTIDE SEQUENCE</scope>
    <source>
        <strain evidence="1">KEN1</strain>
        <tissue evidence="1">Leaf</tissue>
    </source>
</reference>